<dbReference type="EMBL" id="WBVQ01000002">
    <property type="protein sequence ID" value="KAB2816254.1"/>
    <property type="molecule type" value="Genomic_DNA"/>
</dbReference>
<keyword evidence="2" id="KW-1185">Reference proteome</keyword>
<dbReference type="AlphaFoldDB" id="A0A6L3ZFX6"/>
<organism evidence="1 2">
    <name type="scientific">Phaeocystidibacter marisrubri</name>
    <dbReference type="NCBI Taxonomy" id="1577780"/>
    <lineage>
        <taxon>Bacteria</taxon>
        <taxon>Pseudomonadati</taxon>
        <taxon>Bacteroidota</taxon>
        <taxon>Flavobacteriia</taxon>
        <taxon>Flavobacteriales</taxon>
        <taxon>Phaeocystidibacteraceae</taxon>
        <taxon>Phaeocystidibacter</taxon>
    </lineage>
</organism>
<sequence length="64" mass="7399">MGQVRTYGTEEAVRRGPVRVQIVERQATGCFGCGTRYHVVAQVWSDDNGNFRLSHNLYEDLEYY</sequence>
<gene>
    <name evidence="1" type="ORF">F8C82_11240</name>
</gene>
<evidence type="ECO:0000313" key="2">
    <source>
        <dbReference type="Proteomes" id="UP000484164"/>
    </source>
</evidence>
<dbReference type="RefSeq" id="WP_151693682.1">
    <property type="nucleotide sequence ID" value="NZ_BMGX01000001.1"/>
</dbReference>
<evidence type="ECO:0000313" key="1">
    <source>
        <dbReference type="EMBL" id="KAB2816254.1"/>
    </source>
</evidence>
<proteinExistence type="predicted"/>
<reference evidence="1 2" key="1">
    <citation type="submission" date="2019-10" db="EMBL/GenBank/DDBJ databases">
        <title>Genome sequence of Phaeocystidibacter marisrubri JCM30614 (type strain).</title>
        <authorList>
            <person name="Bowman J.P."/>
        </authorList>
    </citation>
    <scope>NUCLEOTIDE SEQUENCE [LARGE SCALE GENOMIC DNA]</scope>
    <source>
        <strain evidence="1 2">JCM 30614</strain>
    </source>
</reference>
<dbReference type="Proteomes" id="UP000484164">
    <property type="component" value="Unassembled WGS sequence"/>
</dbReference>
<accession>A0A6L3ZFX6</accession>
<protein>
    <submittedName>
        <fullName evidence="1">Uncharacterized protein</fullName>
    </submittedName>
</protein>
<name>A0A6L3ZFX6_9FLAO</name>
<comment type="caution">
    <text evidence="1">The sequence shown here is derived from an EMBL/GenBank/DDBJ whole genome shotgun (WGS) entry which is preliminary data.</text>
</comment>